<dbReference type="NCBIfam" id="NF006562">
    <property type="entry name" value="PRK09065.1"/>
    <property type="match status" value="1"/>
</dbReference>
<accession>A0A158M246</accession>
<sequence>MTPMPMPLPLPILILHTGDPDAGLASHHGSYAEMIRRAAGLARSEVHVVAVHEGQSPEAPSRYRAALITGSPAMVTDHEDWSEACALWLRSAAEAGLPMFGICYGHQLLAHALGGRVDYNPAGRELGTHEITLSAAAQDDPVTAGLPQRLPAQMMHAQSVITPPGGSIVLASSPMDAHQMLRLRPGVYSTQFHPEFQADFVRDHILHHGDAYAREGLDTAALSAGVSATPQACGLLARFVAHYAASQRTA</sequence>
<dbReference type="InterPro" id="IPR044992">
    <property type="entry name" value="ChyE-like"/>
</dbReference>
<dbReference type="STRING" id="35814.BBB42_09450"/>
<evidence type="ECO:0000259" key="1">
    <source>
        <dbReference type="Pfam" id="PF00117"/>
    </source>
</evidence>
<gene>
    <name evidence="2" type="ORF">L497_1212</name>
</gene>
<dbReference type="GO" id="GO:0016740">
    <property type="term" value="F:transferase activity"/>
    <property type="evidence" value="ECO:0007669"/>
    <property type="project" value="UniProtKB-KW"/>
</dbReference>
<feature type="domain" description="Glutamine amidotransferase" evidence="1">
    <location>
        <begin position="28"/>
        <end position="199"/>
    </location>
</feature>
<dbReference type="InterPro" id="IPR017926">
    <property type="entry name" value="GATASE"/>
</dbReference>
<dbReference type="PROSITE" id="PS51273">
    <property type="entry name" value="GATASE_TYPE_1"/>
    <property type="match status" value="1"/>
</dbReference>
<dbReference type="SUPFAM" id="SSF52317">
    <property type="entry name" value="Class I glutamine amidotransferase-like"/>
    <property type="match status" value="1"/>
</dbReference>
<dbReference type="Gene3D" id="3.40.50.880">
    <property type="match status" value="1"/>
</dbReference>
<dbReference type="GO" id="GO:0005829">
    <property type="term" value="C:cytosol"/>
    <property type="evidence" value="ECO:0007669"/>
    <property type="project" value="TreeGrafter"/>
</dbReference>
<organism evidence="2 3">
    <name type="scientific">Bordetella holmesii CDC-H585-BH</name>
    <dbReference type="NCBI Taxonomy" id="1331206"/>
    <lineage>
        <taxon>Bacteria</taxon>
        <taxon>Pseudomonadati</taxon>
        <taxon>Pseudomonadota</taxon>
        <taxon>Betaproteobacteria</taxon>
        <taxon>Burkholderiales</taxon>
        <taxon>Alcaligenaceae</taxon>
        <taxon>Bordetella</taxon>
    </lineage>
</organism>
<dbReference type="Proteomes" id="UP000026682">
    <property type="component" value="Unassembled WGS sequence"/>
</dbReference>
<reference evidence="2 3" key="1">
    <citation type="submission" date="2014-03" db="EMBL/GenBank/DDBJ databases">
        <title>Genome sequence of Bordetella holmseii.</title>
        <authorList>
            <person name="Harvill E."/>
            <person name="Goodfield L.L."/>
            <person name="Ivanov Y."/>
            <person name="Meyer J.A."/>
            <person name="Newth C."/>
            <person name="Cassiday P."/>
            <person name="Tondella M.L."/>
            <person name="Liao P."/>
            <person name="Zimmerman J."/>
            <person name="Meert K."/>
            <person name="Wessel D."/>
            <person name="Berger J."/>
            <person name="Dean J.M."/>
            <person name="Holubkov R."/>
            <person name="Burr J."/>
            <person name="Liu T."/>
            <person name="Brinkac L.M."/>
            <person name="Sanka R."/>
            <person name="Kim M."/>
            <person name="Losada L."/>
        </authorList>
    </citation>
    <scope>NUCLEOTIDE SEQUENCE [LARGE SCALE GENOMIC DNA]</scope>
    <source>
        <strain evidence="2 3">CDC-H585-BH</strain>
    </source>
</reference>
<dbReference type="PANTHER" id="PTHR42695:SF5">
    <property type="entry name" value="GLUTAMINE AMIDOTRANSFERASE YLR126C-RELATED"/>
    <property type="match status" value="1"/>
</dbReference>
<keyword evidence="2" id="KW-0808">Transferase</keyword>
<dbReference type="EMBL" id="JFZZ01000130">
    <property type="protein sequence ID" value="KAK87808.1"/>
    <property type="molecule type" value="Genomic_DNA"/>
</dbReference>
<keyword evidence="2" id="KW-0315">Glutamine amidotransferase</keyword>
<dbReference type="Pfam" id="PF00117">
    <property type="entry name" value="GATase"/>
    <property type="match status" value="1"/>
</dbReference>
<dbReference type="CDD" id="cd01741">
    <property type="entry name" value="GATase1_1"/>
    <property type="match status" value="1"/>
</dbReference>
<protein>
    <submittedName>
        <fullName evidence="2">Class I glutamine amidotransferase</fullName>
    </submittedName>
</protein>
<name>A0A158M246_9BORD</name>
<dbReference type="PATRIC" id="fig|1331206.3.peg.3092"/>
<dbReference type="InterPro" id="IPR029062">
    <property type="entry name" value="Class_I_gatase-like"/>
</dbReference>
<evidence type="ECO:0000313" key="2">
    <source>
        <dbReference type="EMBL" id="KAK87808.1"/>
    </source>
</evidence>
<dbReference type="PANTHER" id="PTHR42695">
    <property type="entry name" value="GLUTAMINE AMIDOTRANSFERASE YLR126C-RELATED"/>
    <property type="match status" value="1"/>
</dbReference>
<evidence type="ECO:0000313" key="3">
    <source>
        <dbReference type="Proteomes" id="UP000026682"/>
    </source>
</evidence>
<dbReference type="AlphaFoldDB" id="A0A158M246"/>
<proteinExistence type="predicted"/>
<comment type="caution">
    <text evidence="2">The sequence shown here is derived from an EMBL/GenBank/DDBJ whole genome shotgun (WGS) entry which is preliminary data.</text>
</comment>